<dbReference type="EMBL" id="CP000909">
    <property type="protein sequence ID" value="ABY35062.1"/>
    <property type="molecule type" value="Genomic_DNA"/>
</dbReference>
<dbReference type="SUPFAM" id="SSF53271">
    <property type="entry name" value="PRTase-like"/>
    <property type="match status" value="1"/>
</dbReference>
<dbReference type="Gene3D" id="3.40.50.2020">
    <property type="match status" value="1"/>
</dbReference>
<protein>
    <submittedName>
        <fullName evidence="1">Amidophosphoribosyltransferase-like protein</fullName>
    </submittedName>
</protein>
<evidence type="ECO:0000313" key="2">
    <source>
        <dbReference type="Proteomes" id="UP000002008"/>
    </source>
</evidence>
<reference evidence="2" key="1">
    <citation type="journal article" date="2011" name="BMC Genomics">
        <title>Complete genome sequence of the filamentous anoxygenic phototrophic bacterium Chloroflexus aurantiacus.</title>
        <authorList>
            <person name="Tang K.H."/>
            <person name="Barry K."/>
            <person name="Chertkov O."/>
            <person name="Dalin E."/>
            <person name="Han C.S."/>
            <person name="Hauser L.J."/>
            <person name="Honchak B.M."/>
            <person name="Karbach L.E."/>
            <person name="Land M.L."/>
            <person name="Lapidus A."/>
            <person name="Larimer F.W."/>
            <person name="Mikhailova N."/>
            <person name="Pitluck S."/>
            <person name="Pierson B.K."/>
            <person name="Blankenship R.E."/>
        </authorList>
    </citation>
    <scope>NUCLEOTIDE SEQUENCE [LARGE SCALE GENOMIC DNA]</scope>
    <source>
        <strain evidence="2">ATCC 29366 / DSM 635 / J-10-fl</strain>
    </source>
</reference>
<dbReference type="KEGG" id="cau:Caur_1845"/>
<accession>A9WD95</accession>
<dbReference type="FunCoup" id="A9WD95">
    <property type="interactions" value="153"/>
</dbReference>
<name>A9WD95_CHLAA</name>
<proteinExistence type="predicted"/>
<dbReference type="InterPro" id="IPR051910">
    <property type="entry name" value="ComF/GntX_DNA_util-trans"/>
</dbReference>
<dbReference type="PANTHER" id="PTHR47505">
    <property type="entry name" value="DNA UTILIZATION PROTEIN YHGH"/>
    <property type="match status" value="1"/>
</dbReference>
<sequence length="218" mass="23406">MYHATPAMFNRVLNWLFPDRCAGCRQLTGDLFCAACRKRLRPFPPFPPPAGLDRAWVAFRYEGALVSAIHQLKYGRRRRVAHALGDLLAAAAGPLVADALIAVPLHRDRLRERGFNQAAELAGRLRQAGGPPLIEGLVRIRSTQRQARLAANARAANVAGAFAWNRPTPPPPHLILVDDVFTTGATLAACAAALRAAGAQSVGAIALARSLIDDSVVQ</sequence>
<dbReference type="STRING" id="324602.Caur_1845"/>
<gene>
    <name evidence="1" type="ordered locus">Caur_1845</name>
</gene>
<dbReference type="InterPro" id="IPR029057">
    <property type="entry name" value="PRTase-like"/>
</dbReference>
<dbReference type="eggNOG" id="COG1040">
    <property type="taxonomic scope" value="Bacteria"/>
</dbReference>
<evidence type="ECO:0000313" key="1">
    <source>
        <dbReference type="EMBL" id="ABY35062.1"/>
    </source>
</evidence>
<dbReference type="InParanoid" id="A9WD95"/>
<dbReference type="EnsemblBacteria" id="ABY35062">
    <property type="protein sequence ID" value="ABY35062"/>
    <property type="gene ID" value="Caur_1845"/>
</dbReference>
<dbReference type="HOGENOM" id="CLU_054549_0_1_0"/>
<dbReference type="PANTHER" id="PTHR47505:SF1">
    <property type="entry name" value="DNA UTILIZATION PROTEIN YHGH"/>
    <property type="match status" value="1"/>
</dbReference>
<organism evidence="1 2">
    <name type="scientific">Chloroflexus aurantiacus (strain ATCC 29366 / DSM 635 / J-10-fl)</name>
    <dbReference type="NCBI Taxonomy" id="324602"/>
    <lineage>
        <taxon>Bacteria</taxon>
        <taxon>Bacillati</taxon>
        <taxon>Chloroflexota</taxon>
        <taxon>Chloroflexia</taxon>
        <taxon>Chloroflexales</taxon>
        <taxon>Chloroflexineae</taxon>
        <taxon>Chloroflexaceae</taxon>
        <taxon>Chloroflexus</taxon>
    </lineage>
</organism>
<dbReference type="PATRIC" id="fig|324602.8.peg.2104"/>
<dbReference type="Proteomes" id="UP000002008">
    <property type="component" value="Chromosome"/>
</dbReference>
<keyword evidence="2" id="KW-1185">Reference proteome</keyword>
<dbReference type="RefSeq" id="WP_012257716.1">
    <property type="nucleotide sequence ID" value="NC_010175.1"/>
</dbReference>
<dbReference type="AlphaFoldDB" id="A9WD95"/>